<dbReference type="KEGG" id="str:Sterm_0041"/>
<dbReference type="eggNOG" id="COG1063">
    <property type="taxonomic scope" value="Bacteria"/>
</dbReference>
<dbReference type="PROSITE" id="PS00059">
    <property type="entry name" value="ADH_ZINC"/>
    <property type="match status" value="1"/>
</dbReference>
<evidence type="ECO:0000256" key="4">
    <source>
        <dbReference type="RuleBase" id="RU361277"/>
    </source>
</evidence>
<evidence type="ECO:0000313" key="7">
    <source>
        <dbReference type="Proteomes" id="UP000000845"/>
    </source>
</evidence>
<dbReference type="SUPFAM" id="SSF50129">
    <property type="entry name" value="GroES-like"/>
    <property type="match status" value="1"/>
</dbReference>
<evidence type="ECO:0000256" key="1">
    <source>
        <dbReference type="ARBA" id="ARBA00022723"/>
    </source>
</evidence>
<dbReference type="STRING" id="526218.Sterm_0041"/>
<reference evidence="6 7" key="2">
    <citation type="journal article" date="2010" name="Stand. Genomic Sci.">
        <title>Complete genome sequence of Sebaldella termitidis type strain (NCTC 11300).</title>
        <authorList>
            <person name="Harmon-Smith M."/>
            <person name="Celia L."/>
            <person name="Chertkov O."/>
            <person name="Lapidus A."/>
            <person name="Copeland A."/>
            <person name="Glavina Del Rio T."/>
            <person name="Nolan M."/>
            <person name="Lucas S."/>
            <person name="Tice H."/>
            <person name="Cheng J.F."/>
            <person name="Han C."/>
            <person name="Detter J.C."/>
            <person name="Bruce D."/>
            <person name="Goodwin L."/>
            <person name="Pitluck S."/>
            <person name="Pati A."/>
            <person name="Liolios K."/>
            <person name="Ivanova N."/>
            <person name="Mavromatis K."/>
            <person name="Mikhailova N."/>
            <person name="Chen A."/>
            <person name="Palaniappan K."/>
            <person name="Land M."/>
            <person name="Hauser L."/>
            <person name="Chang Y.J."/>
            <person name="Jeffries C.D."/>
            <person name="Brettin T."/>
            <person name="Goker M."/>
            <person name="Beck B."/>
            <person name="Bristow J."/>
            <person name="Eisen J.A."/>
            <person name="Markowitz V."/>
            <person name="Hugenholtz P."/>
            <person name="Kyrpides N.C."/>
            <person name="Klenk H.P."/>
            <person name="Chen F."/>
        </authorList>
    </citation>
    <scope>NUCLEOTIDE SEQUENCE [LARGE SCALE GENOMIC DNA]</scope>
    <source>
        <strain evidence="7">ATCC 33386 / NCTC 11300</strain>
    </source>
</reference>
<name>D1AIW7_SEBTE</name>
<evidence type="ECO:0000313" key="6">
    <source>
        <dbReference type="EMBL" id="ACZ06929.1"/>
    </source>
</evidence>
<dbReference type="InterPro" id="IPR013149">
    <property type="entry name" value="ADH-like_C"/>
</dbReference>
<dbReference type="RefSeq" id="WP_012859529.1">
    <property type="nucleotide sequence ID" value="NC_013517.1"/>
</dbReference>
<dbReference type="Pfam" id="PF00107">
    <property type="entry name" value="ADH_zinc_N"/>
    <property type="match status" value="1"/>
</dbReference>
<reference evidence="7" key="1">
    <citation type="submission" date="2009-09" db="EMBL/GenBank/DDBJ databases">
        <title>The complete chromosome of Sebaldella termitidis ATCC 33386.</title>
        <authorList>
            <consortium name="US DOE Joint Genome Institute (JGI-PGF)"/>
            <person name="Lucas S."/>
            <person name="Copeland A."/>
            <person name="Lapidus A."/>
            <person name="Glavina del Rio T."/>
            <person name="Dalin E."/>
            <person name="Tice H."/>
            <person name="Bruce D."/>
            <person name="Goodwin L."/>
            <person name="Pitluck S."/>
            <person name="Kyrpides N."/>
            <person name="Mavromatis K."/>
            <person name="Ivanova N."/>
            <person name="Mikhailova N."/>
            <person name="Sims D."/>
            <person name="Meincke L."/>
            <person name="Brettin T."/>
            <person name="Detter J.C."/>
            <person name="Han C."/>
            <person name="Larimer F."/>
            <person name="Land M."/>
            <person name="Hauser L."/>
            <person name="Markowitz V."/>
            <person name="Cheng J.F."/>
            <person name="Hugenholtz P."/>
            <person name="Woyke T."/>
            <person name="Wu D."/>
            <person name="Eisen J.A."/>
        </authorList>
    </citation>
    <scope>NUCLEOTIDE SEQUENCE [LARGE SCALE GENOMIC DNA]</scope>
    <source>
        <strain evidence="7">ATCC 33386 / NCTC 11300</strain>
    </source>
</reference>
<dbReference type="GO" id="GO:0016491">
    <property type="term" value="F:oxidoreductase activity"/>
    <property type="evidence" value="ECO:0007669"/>
    <property type="project" value="UniProtKB-KW"/>
</dbReference>
<dbReference type="InterPro" id="IPR020843">
    <property type="entry name" value="ER"/>
</dbReference>
<sequence>MKIAYFYGPEDVRIEETAIPEPGYGEVVIKNKVALTCGTDLKTYLRGHPLWIPPAVFGHEASGVVYKVGEGVEKFKVGDRVVAHNSAPCHECIYCKTHQYSMCENNLFNSGAFAEYQKIPERIVRQNMFKLPDTLDFKSAALTEPFSCAVYGVDESNIKQGDYVVINGVGPIGLMFVKLVYLKGAHIIVTDASDKRLELAKKLGAKDIININEVSDVVKAVKDCTPQSRGVDVAIEATGLPRVWENTILMARKGGLVNLFGGTKKGETFTIDCQLFHYSQLTIKGVFHTTPYHVERAFRLICEGVISADDFVNNEYDIDHLVDALESHRTGNVIKNAIIFE</sequence>
<dbReference type="HOGENOM" id="CLU_026673_11_0_0"/>
<organism evidence="6 7">
    <name type="scientific">Sebaldella termitidis (strain ATCC 33386 / NCTC 11300)</name>
    <dbReference type="NCBI Taxonomy" id="526218"/>
    <lineage>
        <taxon>Bacteria</taxon>
        <taxon>Fusobacteriati</taxon>
        <taxon>Fusobacteriota</taxon>
        <taxon>Fusobacteriia</taxon>
        <taxon>Fusobacteriales</taxon>
        <taxon>Leptotrichiaceae</taxon>
        <taxon>Sebaldella</taxon>
    </lineage>
</organism>
<dbReference type="AlphaFoldDB" id="D1AIW7"/>
<keyword evidence="7" id="KW-1185">Reference proteome</keyword>
<dbReference type="Gene3D" id="3.40.50.720">
    <property type="entry name" value="NAD(P)-binding Rossmann-like Domain"/>
    <property type="match status" value="1"/>
</dbReference>
<evidence type="ECO:0000256" key="3">
    <source>
        <dbReference type="ARBA" id="ARBA00023002"/>
    </source>
</evidence>
<dbReference type="Pfam" id="PF08240">
    <property type="entry name" value="ADH_N"/>
    <property type="match status" value="1"/>
</dbReference>
<dbReference type="GO" id="GO:0008270">
    <property type="term" value="F:zinc ion binding"/>
    <property type="evidence" value="ECO:0007669"/>
    <property type="project" value="InterPro"/>
</dbReference>
<dbReference type="EMBL" id="CP001739">
    <property type="protein sequence ID" value="ACZ06929.1"/>
    <property type="molecule type" value="Genomic_DNA"/>
</dbReference>
<protein>
    <submittedName>
        <fullName evidence="6">Alcohol dehydrogenase zinc-binding domain protein</fullName>
    </submittedName>
</protein>
<proteinExistence type="inferred from homology"/>
<dbReference type="InterPro" id="IPR002328">
    <property type="entry name" value="ADH_Zn_CS"/>
</dbReference>
<dbReference type="SUPFAM" id="SSF51735">
    <property type="entry name" value="NAD(P)-binding Rossmann-fold domains"/>
    <property type="match status" value="1"/>
</dbReference>
<dbReference type="PANTHER" id="PTHR43401:SF2">
    <property type="entry name" value="L-THREONINE 3-DEHYDROGENASE"/>
    <property type="match status" value="1"/>
</dbReference>
<gene>
    <name evidence="6" type="ordered locus">Sterm_0041</name>
</gene>
<keyword evidence="1 4" id="KW-0479">Metal-binding</keyword>
<dbReference type="InterPro" id="IPR050129">
    <property type="entry name" value="Zn_alcohol_dh"/>
</dbReference>
<dbReference type="Gene3D" id="3.90.180.10">
    <property type="entry name" value="Medium-chain alcohol dehydrogenases, catalytic domain"/>
    <property type="match status" value="1"/>
</dbReference>
<comment type="cofactor">
    <cofactor evidence="4">
        <name>Zn(2+)</name>
        <dbReference type="ChEBI" id="CHEBI:29105"/>
    </cofactor>
</comment>
<dbReference type="Proteomes" id="UP000000845">
    <property type="component" value="Chromosome"/>
</dbReference>
<dbReference type="InterPro" id="IPR036291">
    <property type="entry name" value="NAD(P)-bd_dom_sf"/>
</dbReference>
<accession>D1AIW7</accession>
<dbReference type="InterPro" id="IPR011032">
    <property type="entry name" value="GroES-like_sf"/>
</dbReference>
<dbReference type="PANTHER" id="PTHR43401">
    <property type="entry name" value="L-THREONINE 3-DEHYDROGENASE"/>
    <property type="match status" value="1"/>
</dbReference>
<keyword evidence="2 4" id="KW-0862">Zinc</keyword>
<dbReference type="InterPro" id="IPR013154">
    <property type="entry name" value="ADH-like_N"/>
</dbReference>
<dbReference type="SMART" id="SM00829">
    <property type="entry name" value="PKS_ER"/>
    <property type="match status" value="1"/>
</dbReference>
<comment type="similarity">
    <text evidence="4">Belongs to the zinc-containing alcohol dehydrogenase family.</text>
</comment>
<feature type="domain" description="Enoyl reductase (ER)" evidence="5">
    <location>
        <begin position="8"/>
        <end position="306"/>
    </location>
</feature>
<evidence type="ECO:0000256" key="2">
    <source>
        <dbReference type="ARBA" id="ARBA00022833"/>
    </source>
</evidence>
<evidence type="ECO:0000259" key="5">
    <source>
        <dbReference type="SMART" id="SM00829"/>
    </source>
</evidence>
<keyword evidence="3" id="KW-0560">Oxidoreductase</keyword>